<feature type="domain" description="Rhamnogalacturonan lyase" evidence="4">
    <location>
        <begin position="52"/>
        <end position="220"/>
    </location>
</feature>
<dbReference type="SUPFAM" id="SSF74650">
    <property type="entry name" value="Galactose mutarotase-like"/>
    <property type="match status" value="1"/>
</dbReference>
<feature type="region of interest" description="Disordered" evidence="1">
    <location>
        <begin position="904"/>
        <end position="930"/>
    </location>
</feature>
<keyword evidence="6" id="KW-1185">Reference proteome</keyword>
<dbReference type="InterPro" id="IPR029411">
    <property type="entry name" value="RG-lyase_III"/>
</dbReference>
<evidence type="ECO:0000259" key="3">
    <source>
        <dbReference type="Pfam" id="PF07748"/>
    </source>
</evidence>
<comment type="caution">
    <text evidence="5">The sequence shown here is derived from an EMBL/GenBank/DDBJ whole genome shotgun (WGS) entry which is preliminary data.</text>
</comment>
<name>A0A840J184_9PSEU</name>
<dbReference type="SUPFAM" id="SSF49785">
    <property type="entry name" value="Galactose-binding domain-like"/>
    <property type="match status" value="1"/>
</dbReference>
<dbReference type="InterPro" id="IPR011682">
    <property type="entry name" value="Glyco_hydro_38_C"/>
</dbReference>
<dbReference type="Pfam" id="PF07748">
    <property type="entry name" value="Glyco_hydro_38C"/>
    <property type="match status" value="1"/>
</dbReference>
<feature type="compositionally biased region" description="Polar residues" evidence="1">
    <location>
        <begin position="916"/>
        <end position="925"/>
    </location>
</feature>
<dbReference type="InterPro" id="IPR011013">
    <property type="entry name" value="Gal_mutarotase_sf_dom"/>
</dbReference>
<dbReference type="GO" id="GO:0030246">
    <property type="term" value="F:carbohydrate binding"/>
    <property type="evidence" value="ECO:0007669"/>
    <property type="project" value="InterPro"/>
</dbReference>
<dbReference type="Gene3D" id="2.70.98.30">
    <property type="entry name" value="Golgi alpha-mannosidase II, domain 4"/>
    <property type="match status" value="1"/>
</dbReference>
<gene>
    <name evidence="5" type="ORF">BJY18_006241</name>
</gene>
<dbReference type="Pfam" id="PF14683">
    <property type="entry name" value="CBM-like"/>
    <property type="match status" value="1"/>
</dbReference>
<protein>
    <recommendedName>
        <fullName evidence="7">Alpha-mannosidase</fullName>
    </recommendedName>
</protein>
<feature type="region of interest" description="Disordered" evidence="1">
    <location>
        <begin position="635"/>
        <end position="689"/>
    </location>
</feature>
<dbReference type="GO" id="GO:0004559">
    <property type="term" value="F:alpha-mannosidase activity"/>
    <property type="evidence" value="ECO:0007669"/>
    <property type="project" value="InterPro"/>
</dbReference>
<feature type="region of interest" description="Disordered" evidence="1">
    <location>
        <begin position="1210"/>
        <end position="1232"/>
    </location>
</feature>
<dbReference type="GO" id="GO:0009313">
    <property type="term" value="P:oligosaccharide catabolic process"/>
    <property type="evidence" value="ECO:0007669"/>
    <property type="project" value="TreeGrafter"/>
</dbReference>
<dbReference type="Gene3D" id="3.20.110.10">
    <property type="entry name" value="Glycoside hydrolase 38, N terminal domain"/>
    <property type="match status" value="1"/>
</dbReference>
<evidence type="ECO:0000313" key="6">
    <source>
        <dbReference type="Proteomes" id="UP000581769"/>
    </source>
</evidence>
<feature type="compositionally biased region" description="Low complexity" evidence="1">
    <location>
        <begin position="674"/>
        <end position="686"/>
    </location>
</feature>
<dbReference type="GO" id="GO:0006013">
    <property type="term" value="P:mannose metabolic process"/>
    <property type="evidence" value="ECO:0007669"/>
    <property type="project" value="InterPro"/>
</dbReference>
<evidence type="ECO:0008006" key="7">
    <source>
        <dbReference type="Google" id="ProtNLM"/>
    </source>
</evidence>
<reference evidence="5 6" key="1">
    <citation type="submission" date="2020-08" db="EMBL/GenBank/DDBJ databases">
        <title>Sequencing the genomes of 1000 actinobacteria strains.</title>
        <authorList>
            <person name="Klenk H.-P."/>
        </authorList>
    </citation>
    <scope>NUCLEOTIDE SEQUENCE [LARGE SCALE GENOMIC DNA]</scope>
    <source>
        <strain evidence="5 6">DSM 45859</strain>
    </source>
</reference>
<dbReference type="EMBL" id="JACHMG010000001">
    <property type="protein sequence ID" value="MBB4688756.1"/>
    <property type="molecule type" value="Genomic_DNA"/>
</dbReference>
<accession>A0A840J184</accession>
<dbReference type="SUPFAM" id="SSF88713">
    <property type="entry name" value="Glycoside hydrolase/deacetylase"/>
    <property type="match status" value="1"/>
</dbReference>
<evidence type="ECO:0000256" key="1">
    <source>
        <dbReference type="SAM" id="MobiDB-lite"/>
    </source>
</evidence>
<dbReference type="Pfam" id="PF01074">
    <property type="entry name" value="Glyco_hydro_38N"/>
    <property type="match status" value="1"/>
</dbReference>
<evidence type="ECO:0000259" key="4">
    <source>
        <dbReference type="Pfam" id="PF14683"/>
    </source>
</evidence>
<organism evidence="5 6">
    <name type="scientific">Amycolatopsis jiangsuensis</name>
    <dbReference type="NCBI Taxonomy" id="1181879"/>
    <lineage>
        <taxon>Bacteria</taxon>
        <taxon>Bacillati</taxon>
        <taxon>Actinomycetota</taxon>
        <taxon>Actinomycetes</taxon>
        <taxon>Pseudonocardiales</taxon>
        <taxon>Pseudonocardiaceae</taxon>
        <taxon>Amycolatopsis</taxon>
    </lineage>
</organism>
<dbReference type="AlphaFoldDB" id="A0A840J184"/>
<dbReference type="PANTHER" id="PTHR46017:SF1">
    <property type="entry name" value="ALPHA-MANNOSIDASE 2C1"/>
    <property type="match status" value="1"/>
</dbReference>
<dbReference type="InterPro" id="IPR011330">
    <property type="entry name" value="Glyco_hydro/deAcase_b/a-brl"/>
</dbReference>
<evidence type="ECO:0000259" key="2">
    <source>
        <dbReference type="Pfam" id="PF01074"/>
    </source>
</evidence>
<dbReference type="InterPro" id="IPR027291">
    <property type="entry name" value="Glyco_hydro_38_N_sf"/>
</dbReference>
<evidence type="ECO:0000313" key="5">
    <source>
        <dbReference type="EMBL" id="MBB4688756.1"/>
    </source>
</evidence>
<dbReference type="PANTHER" id="PTHR46017">
    <property type="entry name" value="ALPHA-MANNOSIDASE 2C1"/>
    <property type="match status" value="1"/>
</dbReference>
<dbReference type="InterPro" id="IPR000602">
    <property type="entry name" value="Glyco_hydro_38_N"/>
</dbReference>
<dbReference type="InterPro" id="IPR008979">
    <property type="entry name" value="Galactose-bd-like_sf"/>
</dbReference>
<proteinExistence type="predicted"/>
<dbReference type="RefSeq" id="WP_184783394.1">
    <property type="nucleotide sequence ID" value="NZ_JACHMG010000001.1"/>
</dbReference>
<feature type="domain" description="Glycoside hydrolase family 38 N-terminal" evidence="2">
    <location>
        <begin position="338"/>
        <end position="638"/>
    </location>
</feature>
<sequence length="1280" mass="136192">MQSHAAGKRRSRWWFVYALVAVVVTASVPAVSEAGTSGTGAAASGGYTQPSVFAIGAADRSDAELALAPGDFQKYASAFPHDVDYTVGHSTPEKDWSYVQPGPADAWAGGKDHTATIHYGLENGNAGDLLLQVDYVDTHDTDPPTIEVLSNGRPVESVTLPAGGGAGAYGVGYFEGTVGYSDQPHEIGVLIPKDTLNAGQNSISLRTTAGSWAAYDSVRLVPAPAKPGAVRVLSMTPTVLFKSVGGQDRQLVDVAVDNTADTGPAVVSSTLGEATSETKIASLPKGRSTQRIEVPPAPSLAAAKLEVTPSLTGQPAGTYPMSLPYQRRWTFEILHGNHLDIGYHYDQATTRQLSDAYLDQAVSQCQATAHRPDAERFRWTNEQAWMLDSYVQDRPADKVAALGKCVASGQIENTAGYDNNLGDLSSTEQLIRSQNKGVRTFAEKFGVPATTAMQEDIAGVTAQKIQTLAKDGVKLLVNGTNPDHTGRWTEPASDQNSPALFHWKAPDGSKVLTFFGANSYNEGYGLDEAFKCTMAPWPTDDPTDPCGITPELPYHPVEAPSSATVATLAGKMADGLVNRAPGLQVSRYPQSVYPLMFFQDTTPPMNGISDVIHAYSQQYSWPKLKMSTPSRYLADATTPHGEVSESGYSPDPTSQDVGQLPVKHGDYPDWWSDGAGSSAAETAETTRAQSRITAAETLGTLGSDPDLQRVVDSADREAELYTEHTWASPDLQADDPQWAVKKAHADKASRLSTEAMDSATRSLGGKIANPSGSPGLAVFNPVSVVRSDVVTATVPDGWSGQLVDVATDAATPYEPAGKGKIRFVAAKVPSDGYRTYELRAGANQASKPDPALHWDARTGTLENQYYRVTLSTSTGAVTSVYDKQAHRQLVDSRSEFALNQYVYRPNPKRDGHTTPEKQWSPKSATVSVQSQGPVSVSLKVAYPDTPGGKDPHGAATGVESAAATLTLYANTKRLDITDDIDKTWVTTPEEGYFAFPFEVRKPTVTYEAPGTPVTLGSGQMPGSAMDWQGVRGYADVSNHQSGVTLSSQDAPLMEFGHIRTMELQPRPGRLDRSGPDPAAPLPDNGSAFSYAFNSIWNTNYRQAQSGPISYHYSITSHDGAFEPVAATGYGRSVRTPLESAALSPSQEGAFAAGAQSLVSVDAQNVFVQTVKQAYADASSPALPLTVRLLEVTGKGGTVKLRLPFKTAEAQLETPSESPTGKRLQVTESGTGSEVTVPVDAHGIVTVGLKPSAGWCAVLGDTYSRSADLSGAVRASRCTRE</sequence>
<feature type="domain" description="Glycosyl hydrolase family 38 C-terminal" evidence="3">
    <location>
        <begin position="861"/>
        <end position="1013"/>
    </location>
</feature>
<dbReference type="Proteomes" id="UP000581769">
    <property type="component" value="Unassembled WGS sequence"/>
</dbReference>